<dbReference type="Gene3D" id="3.40.50.720">
    <property type="entry name" value="NAD(P)-binding Rossmann-like Domain"/>
    <property type="match status" value="1"/>
</dbReference>
<dbReference type="InterPro" id="IPR002328">
    <property type="entry name" value="ADH_Zn_CS"/>
</dbReference>
<dbReference type="InterPro" id="IPR013154">
    <property type="entry name" value="ADH-like_N"/>
</dbReference>
<dbReference type="InterPro" id="IPR011032">
    <property type="entry name" value="GroES-like_sf"/>
</dbReference>
<sequence length="382" mass="39835">MSSLLTTTALLVPSPSSPFRLQTVTLSPPLADEVLVQIQASGLCHTDLSCASGLLPTGPNAVLGHEGAGVVLSAGAGVTHVAPGDKVLLSFSHCETCAQCRSGHPAYCHDFNARNFGGARPDGTCAIRLDGGGGEACHSSFFGQSSFARHAVAHRSCVVKVPRDTELGLFAPLGCGMQTGAGAVLNTLGVEEGKGTVAVFGVGSCGMAAIMAAALIRRARIVIAVDLDADRLTLARELGATHTVLGGTGDVVAQIKEICGGSEEWRGVDYAVDCTGVPAVVRTMIDALGMRGRAATVGAPGPGREVRVDVMGMLTYGKEYVGCSEGDSNPREFIPYLMRMHAEGKFPLERFVEYFDVEDHEKAIEGAKSGKVIKPVLLWDKI</sequence>
<protein>
    <submittedName>
        <fullName evidence="8">Chaperonin 10-like protein</fullName>
    </submittedName>
</protein>
<evidence type="ECO:0000256" key="5">
    <source>
        <dbReference type="ARBA" id="ARBA00023002"/>
    </source>
</evidence>
<dbReference type="PANTHER" id="PTHR43350">
    <property type="entry name" value="NAD-DEPENDENT ALCOHOL DEHYDROGENASE"/>
    <property type="match status" value="1"/>
</dbReference>
<dbReference type="Pfam" id="PF00107">
    <property type="entry name" value="ADH_zinc_N"/>
    <property type="match status" value="1"/>
</dbReference>
<dbReference type="PANTHER" id="PTHR43350:SF11">
    <property type="entry name" value="ENOYL REDUCTASE (ER) DOMAIN-CONTAINING PROTEIN"/>
    <property type="match status" value="1"/>
</dbReference>
<evidence type="ECO:0000259" key="7">
    <source>
        <dbReference type="SMART" id="SM00829"/>
    </source>
</evidence>
<proteinExistence type="inferred from homology"/>
<dbReference type="Gene3D" id="3.90.180.10">
    <property type="entry name" value="Medium-chain alcohol dehydrogenases, catalytic domain"/>
    <property type="match status" value="1"/>
</dbReference>
<dbReference type="InterPro" id="IPR013149">
    <property type="entry name" value="ADH-like_C"/>
</dbReference>
<dbReference type="InterPro" id="IPR036291">
    <property type="entry name" value="NAD(P)-bd_dom_sf"/>
</dbReference>
<dbReference type="EMBL" id="JAUKUD010000004">
    <property type="protein sequence ID" value="KAK0745667.1"/>
    <property type="molecule type" value="Genomic_DNA"/>
</dbReference>
<evidence type="ECO:0000256" key="4">
    <source>
        <dbReference type="ARBA" id="ARBA00022833"/>
    </source>
</evidence>
<feature type="domain" description="Enoyl reductase (ER)" evidence="7">
    <location>
        <begin position="14"/>
        <end position="377"/>
    </location>
</feature>
<dbReference type="SUPFAM" id="SSF50129">
    <property type="entry name" value="GroES-like"/>
    <property type="match status" value="1"/>
</dbReference>
<comment type="cofactor">
    <cofactor evidence="1 6">
        <name>Zn(2+)</name>
        <dbReference type="ChEBI" id="CHEBI:29105"/>
    </cofactor>
</comment>
<comment type="caution">
    <text evidence="8">The sequence shown here is derived from an EMBL/GenBank/DDBJ whole genome shotgun (WGS) entry which is preliminary data.</text>
</comment>
<reference evidence="8" key="1">
    <citation type="submission" date="2023-06" db="EMBL/GenBank/DDBJ databases">
        <title>Genome-scale phylogeny and comparative genomics of the fungal order Sordariales.</title>
        <authorList>
            <consortium name="Lawrence Berkeley National Laboratory"/>
            <person name="Hensen N."/>
            <person name="Bonometti L."/>
            <person name="Westerberg I."/>
            <person name="Brannstrom I.O."/>
            <person name="Guillou S."/>
            <person name="Cros-Aarteil S."/>
            <person name="Calhoun S."/>
            <person name="Haridas S."/>
            <person name="Kuo A."/>
            <person name="Mondo S."/>
            <person name="Pangilinan J."/>
            <person name="Riley R."/>
            <person name="LaButti K."/>
            <person name="Andreopoulos B."/>
            <person name="Lipzen A."/>
            <person name="Chen C."/>
            <person name="Yanf M."/>
            <person name="Daum C."/>
            <person name="Ng V."/>
            <person name="Clum A."/>
            <person name="Steindorff A."/>
            <person name="Ohm R."/>
            <person name="Martin F."/>
            <person name="Silar P."/>
            <person name="Natvig D."/>
            <person name="Lalanne C."/>
            <person name="Gautier V."/>
            <person name="Ament-velasquez S.L."/>
            <person name="Kruys A."/>
            <person name="Hutchinson M.I."/>
            <person name="Powell A.J."/>
            <person name="Barry K."/>
            <person name="Miller A.N."/>
            <person name="Grigoriev I.V."/>
            <person name="Debuchy R."/>
            <person name="Gladieux P."/>
            <person name="Thoren M.H."/>
            <person name="Johannesson H."/>
        </authorList>
    </citation>
    <scope>NUCLEOTIDE SEQUENCE</scope>
    <source>
        <strain evidence="8">SMH3187-1</strain>
    </source>
</reference>
<keyword evidence="5" id="KW-0560">Oxidoreductase</keyword>
<gene>
    <name evidence="8" type="ORF">B0T18DRAFT_437891</name>
</gene>
<evidence type="ECO:0000256" key="6">
    <source>
        <dbReference type="RuleBase" id="RU361277"/>
    </source>
</evidence>
<name>A0AA40K4T4_9PEZI</name>
<accession>A0AA40K4T4</accession>
<dbReference type="PROSITE" id="PS00059">
    <property type="entry name" value="ADH_ZINC"/>
    <property type="match status" value="1"/>
</dbReference>
<dbReference type="CDD" id="cd08278">
    <property type="entry name" value="benzyl_alcohol_DH"/>
    <property type="match status" value="1"/>
</dbReference>
<evidence type="ECO:0000313" key="9">
    <source>
        <dbReference type="Proteomes" id="UP001172155"/>
    </source>
</evidence>
<evidence type="ECO:0000256" key="1">
    <source>
        <dbReference type="ARBA" id="ARBA00001947"/>
    </source>
</evidence>
<dbReference type="SMART" id="SM00829">
    <property type="entry name" value="PKS_ER"/>
    <property type="match status" value="1"/>
</dbReference>
<keyword evidence="9" id="KW-1185">Reference proteome</keyword>
<comment type="similarity">
    <text evidence="2 6">Belongs to the zinc-containing alcohol dehydrogenase family.</text>
</comment>
<dbReference type="GO" id="GO:0016491">
    <property type="term" value="F:oxidoreductase activity"/>
    <property type="evidence" value="ECO:0007669"/>
    <property type="project" value="UniProtKB-KW"/>
</dbReference>
<keyword evidence="3 6" id="KW-0479">Metal-binding</keyword>
<keyword evidence="4 6" id="KW-0862">Zinc</keyword>
<evidence type="ECO:0000313" key="8">
    <source>
        <dbReference type="EMBL" id="KAK0745667.1"/>
    </source>
</evidence>
<evidence type="ECO:0000256" key="2">
    <source>
        <dbReference type="ARBA" id="ARBA00008072"/>
    </source>
</evidence>
<evidence type="ECO:0000256" key="3">
    <source>
        <dbReference type="ARBA" id="ARBA00022723"/>
    </source>
</evidence>
<dbReference type="Pfam" id="PF08240">
    <property type="entry name" value="ADH_N"/>
    <property type="match status" value="1"/>
</dbReference>
<dbReference type="InterPro" id="IPR020843">
    <property type="entry name" value="ER"/>
</dbReference>
<dbReference type="AlphaFoldDB" id="A0AA40K4T4"/>
<dbReference type="SUPFAM" id="SSF51735">
    <property type="entry name" value="NAD(P)-binding Rossmann-fold domains"/>
    <property type="match status" value="1"/>
</dbReference>
<organism evidence="8 9">
    <name type="scientific">Schizothecium vesticola</name>
    <dbReference type="NCBI Taxonomy" id="314040"/>
    <lineage>
        <taxon>Eukaryota</taxon>
        <taxon>Fungi</taxon>
        <taxon>Dikarya</taxon>
        <taxon>Ascomycota</taxon>
        <taxon>Pezizomycotina</taxon>
        <taxon>Sordariomycetes</taxon>
        <taxon>Sordariomycetidae</taxon>
        <taxon>Sordariales</taxon>
        <taxon>Schizotheciaceae</taxon>
        <taxon>Schizothecium</taxon>
    </lineage>
</organism>
<dbReference type="Proteomes" id="UP001172155">
    <property type="component" value="Unassembled WGS sequence"/>
</dbReference>
<dbReference type="GO" id="GO:0008270">
    <property type="term" value="F:zinc ion binding"/>
    <property type="evidence" value="ECO:0007669"/>
    <property type="project" value="InterPro"/>
</dbReference>